<feature type="transmembrane region" description="Helical" evidence="9">
    <location>
        <begin position="154"/>
        <end position="174"/>
    </location>
</feature>
<dbReference type="PROSITE" id="PS50263">
    <property type="entry name" value="CN_HYDROLASE"/>
    <property type="match status" value="1"/>
</dbReference>
<feature type="transmembrane region" description="Helical" evidence="9">
    <location>
        <begin position="20"/>
        <end position="44"/>
    </location>
</feature>
<dbReference type="Pfam" id="PF00795">
    <property type="entry name" value="CN_hydrolase"/>
    <property type="match status" value="1"/>
</dbReference>
<dbReference type="InterPro" id="IPR003010">
    <property type="entry name" value="C-N_Hydrolase"/>
</dbReference>
<feature type="transmembrane region" description="Helical" evidence="9">
    <location>
        <begin position="707"/>
        <end position="730"/>
    </location>
</feature>
<feature type="transmembrane region" description="Helical" evidence="9">
    <location>
        <begin position="750"/>
        <end position="771"/>
    </location>
</feature>
<comment type="function">
    <text evidence="9">Catalyzes the phospholipid dependent N-acylation of the N-terminal cysteine of apolipoprotein, the last step in lipoprotein maturation.</text>
</comment>
<evidence type="ECO:0000256" key="3">
    <source>
        <dbReference type="ARBA" id="ARBA00022475"/>
    </source>
</evidence>
<evidence type="ECO:0000256" key="1">
    <source>
        <dbReference type="ARBA" id="ARBA00004651"/>
    </source>
</evidence>
<comment type="pathway">
    <text evidence="9">Protein modification; lipoprotein biosynthesis (N-acyl transfer).</text>
</comment>
<evidence type="ECO:0000256" key="6">
    <source>
        <dbReference type="ARBA" id="ARBA00022989"/>
    </source>
</evidence>
<protein>
    <recommendedName>
        <fullName evidence="9">Apolipoprotein N-acyltransferase</fullName>
        <shortName evidence="9">ALP N-acyltransferase</shortName>
        <ecNumber evidence="9">2.3.1.269</ecNumber>
    </recommendedName>
</protein>
<sequence length="816" mass="88256">MHALTSKAWVRATLAVGLGAVLLAFYARGSWGLGFVALLPWLWWLDQPAGWGRRLLRAWVLSLAFVLAAFTWFGTAIAHYAQWPQLQGQAVLLLIAPLLQPQLIAWALVRQALDGRRQPWLRAWAAAAAWVGVEWLCPKLLGDTLAHGLYPAGQLRQAAALGGTAGLTLMLLLVHEALAQALSQVGPARQTRARAMLAPLGLALLLPLGLLGYGASREAPRLDAGLPLLRVGLVQANIADYEGRRQSRGSYAVVREVLDVHYAMSYDAVERQHADAVLWSETIYPTTFGQPKSEAGAQLDQEIASIVNAAGVPFVFGTYDRDPAGEYNAAAFLQPQQGLLGLYRKTRLFPFTEQVPAWLDGPLLQRWLPWAGRWQPGSGARVFPLRLRDGRELPVQPLICRDDVDPSLAISGARLGARALLTMSNDAWFSADPLGARLHQAVAAFRSIETGLPQFRVTTNGYSAVIDARGTVHAAGDFGQRALVVGALPVPEPAPTLLVRWGDWVGALCLLSLAGLLLARWRPLRGWAPPPAAPLVWPLRVWVVSPAWRAGIAALRGLSRVSVLGLGLALLLDEGLRTQSLLQLRLVAALVLAPEAAAWCLLQACTARLALDGGTLVLARRGGERLCCALASLRQAQGWRLPWPGPGLDLLTDEGKTWPLLLGRPHDLREALRAAGAPLAAPGEDSRAARYALARQRLRRHRLARPAWKFLGLPLLLALPAFALHQHIAYGGFLGEYRSYGLAAYLGAFGLWWAAWAVGVLMASAVVRAGIETLAWLGLLWRPAGALSMRQGLESAGLALLYLGLPAWLVLRLLGA</sequence>
<evidence type="ECO:0000256" key="4">
    <source>
        <dbReference type="ARBA" id="ARBA00022679"/>
    </source>
</evidence>
<keyword evidence="4 9" id="KW-0808">Transferase</keyword>
<dbReference type="RefSeq" id="WP_347612268.1">
    <property type="nucleotide sequence ID" value="NZ_JBDPZC010000011.1"/>
</dbReference>
<dbReference type="HAMAP" id="MF_01148">
    <property type="entry name" value="Lnt"/>
    <property type="match status" value="1"/>
</dbReference>
<evidence type="ECO:0000313" key="11">
    <source>
        <dbReference type="EMBL" id="MEO3715034.1"/>
    </source>
</evidence>
<evidence type="ECO:0000256" key="7">
    <source>
        <dbReference type="ARBA" id="ARBA00023136"/>
    </source>
</evidence>
<dbReference type="SUPFAM" id="SSF56317">
    <property type="entry name" value="Carbon-nitrogen hydrolase"/>
    <property type="match status" value="1"/>
</dbReference>
<keyword evidence="7 9" id="KW-0472">Membrane</keyword>
<name>A0ABV0GJC3_9BURK</name>
<dbReference type="CDD" id="cd07571">
    <property type="entry name" value="ALP_N-acyl_transferase"/>
    <property type="match status" value="1"/>
</dbReference>
<feature type="transmembrane region" description="Helical" evidence="9">
    <location>
        <begin position="56"/>
        <end position="78"/>
    </location>
</feature>
<feature type="transmembrane region" description="Helical" evidence="9">
    <location>
        <begin position="90"/>
        <end position="109"/>
    </location>
</feature>
<comment type="similarity">
    <text evidence="2 9">Belongs to the CN hydrolase family. Apolipoprotein N-acyltransferase subfamily.</text>
</comment>
<evidence type="ECO:0000259" key="10">
    <source>
        <dbReference type="PROSITE" id="PS50263"/>
    </source>
</evidence>
<dbReference type="InterPro" id="IPR036526">
    <property type="entry name" value="C-N_Hydrolase_sf"/>
</dbReference>
<comment type="catalytic activity">
    <reaction evidence="9">
        <text>N-terminal S-1,2-diacyl-sn-glyceryl-L-cysteinyl-[lipoprotein] + a glycerophospholipid = N-acyl-S-1,2-diacyl-sn-glyceryl-L-cysteinyl-[lipoprotein] + a 2-acyl-sn-glycero-3-phospholipid + H(+)</text>
        <dbReference type="Rhea" id="RHEA:48228"/>
        <dbReference type="Rhea" id="RHEA-COMP:14681"/>
        <dbReference type="Rhea" id="RHEA-COMP:14684"/>
        <dbReference type="ChEBI" id="CHEBI:15378"/>
        <dbReference type="ChEBI" id="CHEBI:136912"/>
        <dbReference type="ChEBI" id="CHEBI:140656"/>
        <dbReference type="ChEBI" id="CHEBI:140657"/>
        <dbReference type="ChEBI" id="CHEBI:140660"/>
        <dbReference type="EC" id="2.3.1.269"/>
    </reaction>
</comment>
<dbReference type="InterPro" id="IPR004563">
    <property type="entry name" value="Apolipo_AcylTrfase"/>
</dbReference>
<accession>A0ABV0GJC3</accession>
<gene>
    <name evidence="9 11" type="primary">lnt</name>
    <name evidence="11" type="ORF">ABDJ40_19890</name>
</gene>
<evidence type="ECO:0000256" key="5">
    <source>
        <dbReference type="ARBA" id="ARBA00022692"/>
    </source>
</evidence>
<dbReference type="InterPro" id="IPR045378">
    <property type="entry name" value="LNT_N"/>
</dbReference>
<dbReference type="EC" id="2.3.1.269" evidence="9"/>
<dbReference type="GO" id="GO:0016746">
    <property type="term" value="F:acyltransferase activity"/>
    <property type="evidence" value="ECO:0007669"/>
    <property type="project" value="UniProtKB-KW"/>
</dbReference>
<keyword evidence="5 9" id="KW-0812">Transmembrane</keyword>
<reference evidence="11 12" key="1">
    <citation type="submission" date="2024-05" db="EMBL/GenBank/DDBJ databases">
        <title>Roseateles sp. 2.12 16S ribosomal RNA gene Genome sequencing and assembly.</title>
        <authorList>
            <person name="Woo H."/>
        </authorList>
    </citation>
    <scope>NUCLEOTIDE SEQUENCE [LARGE SCALE GENOMIC DNA]</scope>
    <source>
        <strain evidence="11 12">2.12</strain>
    </source>
</reference>
<evidence type="ECO:0000256" key="8">
    <source>
        <dbReference type="ARBA" id="ARBA00023315"/>
    </source>
</evidence>
<keyword evidence="6 9" id="KW-1133">Transmembrane helix</keyword>
<proteinExistence type="inferred from homology"/>
<feature type="domain" description="CN hydrolase" evidence="10">
    <location>
        <begin position="229"/>
        <end position="490"/>
    </location>
</feature>
<organism evidence="11 12">
    <name type="scientific">Roseateles flavus</name>
    <dbReference type="NCBI Taxonomy" id="3149041"/>
    <lineage>
        <taxon>Bacteria</taxon>
        <taxon>Pseudomonadati</taxon>
        <taxon>Pseudomonadota</taxon>
        <taxon>Betaproteobacteria</taxon>
        <taxon>Burkholderiales</taxon>
        <taxon>Sphaerotilaceae</taxon>
        <taxon>Roseateles</taxon>
    </lineage>
</organism>
<dbReference type="Pfam" id="PF20154">
    <property type="entry name" value="LNT_N"/>
    <property type="match status" value="1"/>
</dbReference>
<comment type="caution">
    <text evidence="11">The sequence shown here is derived from an EMBL/GenBank/DDBJ whole genome shotgun (WGS) entry which is preliminary data.</text>
</comment>
<keyword evidence="12" id="KW-1185">Reference proteome</keyword>
<evidence type="ECO:0000256" key="9">
    <source>
        <dbReference type="HAMAP-Rule" id="MF_01148"/>
    </source>
</evidence>
<keyword evidence="8 9" id="KW-0012">Acyltransferase</keyword>
<dbReference type="Gene3D" id="3.60.110.10">
    <property type="entry name" value="Carbon-nitrogen hydrolase"/>
    <property type="match status" value="1"/>
</dbReference>
<evidence type="ECO:0000256" key="2">
    <source>
        <dbReference type="ARBA" id="ARBA00010065"/>
    </source>
</evidence>
<dbReference type="PANTHER" id="PTHR38686:SF1">
    <property type="entry name" value="APOLIPOPROTEIN N-ACYLTRANSFERASE"/>
    <property type="match status" value="1"/>
</dbReference>
<dbReference type="Proteomes" id="UP001462640">
    <property type="component" value="Unassembled WGS sequence"/>
</dbReference>
<feature type="transmembrane region" description="Helical" evidence="9">
    <location>
        <begin position="792"/>
        <end position="811"/>
    </location>
</feature>
<evidence type="ECO:0000313" key="12">
    <source>
        <dbReference type="Proteomes" id="UP001462640"/>
    </source>
</evidence>
<dbReference type="PANTHER" id="PTHR38686">
    <property type="entry name" value="APOLIPOPROTEIN N-ACYLTRANSFERASE"/>
    <property type="match status" value="1"/>
</dbReference>
<keyword evidence="3 9" id="KW-1003">Cell membrane</keyword>
<comment type="subcellular location">
    <subcellularLocation>
        <location evidence="1 9">Cell membrane</location>
        <topology evidence="1 9">Multi-pass membrane protein</topology>
    </subcellularLocation>
</comment>
<feature type="transmembrane region" description="Helical" evidence="9">
    <location>
        <begin position="195"/>
        <end position="215"/>
    </location>
</feature>
<dbReference type="NCBIfam" id="TIGR00546">
    <property type="entry name" value="lnt"/>
    <property type="match status" value="1"/>
</dbReference>
<dbReference type="EMBL" id="JBDPZC010000011">
    <property type="protein sequence ID" value="MEO3715034.1"/>
    <property type="molecule type" value="Genomic_DNA"/>
</dbReference>